<dbReference type="Pfam" id="PF01535">
    <property type="entry name" value="PPR"/>
    <property type="match status" value="3"/>
</dbReference>
<evidence type="ECO:0000313" key="4">
    <source>
        <dbReference type="Proteomes" id="UP000436088"/>
    </source>
</evidence>
<dbReference type="Proteomes" id="UP000436088">
    <property type="component" value="Unassembled WGS sequence"/>
</dbReference>
<dbReference type="Pfam" id="PF13041">
    <property type="entry name" value="PPR_2"/>
    <property type="match status" value="1"/>
</dbReference>
<evidence type="ECO:0000256" key="1">
    <source>
        <dbReference type="ARBA" id="ARBA00022737"/>
    </source>
</evidence>
<keyword evidence="1" id="KW-0677">Repeat</keyword>
<feature type="repeat" description="PPR" evidence="2">
    <location>
        <begin position="97"/>
        <end position="131"/>
    </location>
</feature>
<keyword evidence="4" id="KW-1185">Reference proteome</keyword>
<feature type="repeat" description="PPR" evidence="2">
    <location>
        <begin position="225"/>
        <end position="259"/>
    </location>
</feature>
<dbReference type="InterPro" id="IPR050421">
    <property type="entry name" value="PPR"/>
</dbReference>
<protein>
    <submittedName>
        <fullName evidence="3">Exostosin family protein isoform 1</fullName>
    </submittedName>
</protein>
<name>A0A6A3A3M8_HIBSY</name>
<dbReference type="AlphaFoldDB" id="A0A6A3A3M8"/>
<dbReference type="Gene3D" id="1.25.40.10">
    <property type="entry name" value="Tetratricopeptide repeat domain"/>
    <property type="match status" value="2"/>
</dbReference>
<organism evidence="3 4">
    <name type="scientific">Hibiscus syriacus</name>
    <name type="common">Rose of Sharon</name>
    <dbReference type="NCBI Taxonomy" id="106335"/>
    <lineage>
        <taxon>Eukaryota</taxon>
        <taxon>Viridiplantae</taxon>
        <taxon>Streptophyta</taxon>
        <taxon>Embryophyta</taxon>
        <taxon>Tracheophyta</taxon>
        <taxon>Spermatophyta</taxon>
        <taxon>Magnoliopsida</taxon>
        <taxon>eudicotyledons</taxon>
        <taxon>Gunneridae</taxon>
        <taxon>Pentapetalae</taxon>
        <taxon>rosids</taxon>
        <taxon>malvids</taxon>
        <taxon>Malvales</taxon>
        <taxon>Malvaceae</taxon>
        <taxon>Malvoideae</taxon>
        <taxon>Hibiscus</taxon>
    </lineage>
</organism>
<accession>A0A6A3A3M8</accession>
<dbReference type="InterPro" id="IPR011990">
    <property type="entry name" value="TPR-like_helical_dom_sf"/>
</dbReference>
<comment type="caution">
    <text evidence="3">The sequence shown here is derived from an EMBL/GenBank/DDBJ whole genome shotgun (WGS) entry which is preliminary data.</text>
</comment>
<feature type="repeat" description="PPR" evidence="2">
    <location>
        <begin position="163"/>
        <end position="197"/>
    </location>
</feature>
<dbReference type="InterPro" id="IPR002885">
    <property type="entry name" value="PPR_rpt"/>
</dbReference>
<reference evidence="3" key="1">
    <citation type="submission" date="2019-09" db="EMBL/GenBank/DDBJ databases">
        <title>Draft genome information of white flower Hibiscus syriacus.</title>
        <authorList>
            <person name="Kim Y.-M."/>
        </authorList>
    </citation>
    <scope>NUCLEOTIDE SEQUENCE [LARGE SCALE GENOMIC DNA]</scope>
    <source>
        <strain evidence="3">YM2019G1</strain>
    </source>
</reference>
<gene>
    <name evidence="3" type="ORF">F3Y22_tig00110597pilonHSYRG01050</name>
</gene>
<dbReference type="EMBL" id="VEPZ02001044">
    <property type="protein sequence ID" value="KAE8698901.1"/>
    <property type="molecule type" value="Genomic_DNA"/>
</dbReference>
<proteinExistence type="predicted"/>
<dbReference type="PANTHER" id="PTHR47928:SF190">
    <property type="entry name" value="PENTACOTRIPEPTIDE-REPEAT REGION OF PRORP DOMAIN-CONTAINING PROTEIN"/>
    <property type="match status" value="1"/>
</dbReference>
<dbReference type="PROSITE" id="PS51375">
    <property type="entry name" value="PPR"/>
    <property type="match status" value="3"/>
</dbReference>
<dbReference type="PANTHER" id="PTHR47928">
    <property type="entry name" value="REPEAT-CONTAINING PROTEIN, PUTATIVE-RELATED"/>
    <property type="match status" value="1"/>
</dbReference>
<sequence length="273" mass="31246">MGTTKLAQNPRQAIRIVEDITKNNSNLNQPSWSYILRNHLSQGTPDQVLYLHTQIRQQGLYSLGLVPLIFKACASASAQTYGKSLHAEVFDEMPERNVVIWNAMIGGYLKNGDRESALYLFEKMPIGRNSVTWIEMIDGFAKSGDTLRATRQFFDKVPLELRNVVTWTAMVDGCNANGQLEAAREIFEMMPERNYFVWSSMISGFCKRGDVKEARIFFDRIPVRNLVNWNSMISGYAQNGFCEEALELFRRMQNEGFEPDEVTSQVFYLLVHS</sequence>
<evidence type="ECO:0000313" key="3">
    <source>
        <dbReference type="EMBL" id="KAE8698901.1"/>
    </source>
</evidence>
<dbReference type="SUPFAM" id="SSF48452">
    <property type="entry name" value="TPR-like"/>
    <property type="match status" value="1"/>
</dbReference>
<dbReference type="NCBIfam" id="TIGR00756">
    <property type="entry name" value="PPR"/>
    <property type="match status" value="4"/>
</dbReference>
<evidence type="ECO:0000256" key="2">
    <source>
        <dbReference type="PROSITE-ProRule" id="PRU00708"/>
    </source>
</evidence>